<dbReference type="AlphaFoldDB" id="A0A8X7SJK1"/>
<evidence type="ECO:0000256" key="1">
    <source>
        <dbReference type="SAM" id="MobiDB-lite"/>
    </source>
</evidence>
<reference evidence="2 3" key="1">
    <citation type="submission" date="2020-02" db="EMBL/GenBank/DDBJ databases">
        <authorList>
            <person name="Ma Q."/>
            <person name="Huang Y."/>
            <person name="Song X."/>
            <person name="Pei D."/>
        </authorList>
    </citation>
    <scope>NUCLEOTIDE SEQUENCE [LARGE SCALE GENOMIC DNA]</scope>
    <source>
        <strain evidence="2">Sxm20200214</strain>
        <tissue evidence="2">Leaf</tissue>
    </source>
</reference>
<gene>
    <name evidence="2" type="ORF">Bca52824_027270</name>
</gene>
<feature type="region of interest" description="Disordered" evidence="1">
    <location>
        <begin position="206"/>
        <end position="233"/>
    </location>
</feature>
<evidence type="ECO:0000313" key="3">
    <source>
        <dbReference type="Proteomes" id="UP000886595"/>
    </source>
</evidence>
<evidence type="ECO:0000313" key="2">
    <source>
        <dbReference type="EMBL" id="KAG2307522.1"/>
    </source>
</evidence>
<feature type="compositionally biased region" description="Basic and acidic residues" evidence="1">
    <location>
        <begin position="452"/>
        <end position="472"/>
    </location>
</feature>
<comment type="caution">
    <text evidence="2">The sequence shown here is derived from an EMBL/GenBank/DDBJ whole genome shotgun (WGS) entry which is preliminary data.</text>
</comment>
<organism evidence="2 3">
    <name type="scientific">Brassica carinata</name>
    <name type="common">Ethiopian mustard</name>
    <name type="synonym">Abyssinian cabbage</name>
    <dbReference type="NCBI Taxonomy" id="52824"/>
    <lineage>
        <taxon>Eukaryota</taxon>
        <taxon>Viridiplantae</taxon>
        <taxon>Streptophyta</taxon>
        <taxon>Embryophyta</taxon>
        <taxon>Tracheophyta</taxon>
        <taxon>Spermatophyta</taxon>
        <taxon>Magnoliopsida</taxon>
        <taxon>eudicotyledons</taxon>
        <taxon>Gunneridae</taxon>
        <taxon>Pentapetalae</taxon>
        <taxon>rosids</taxon>
        <taxon>malvids</taxon>
        <taxon>Brassicales</taxon>
        <taxon>Brassicaceae</taxon>
        <taxon>Brassiceae</taxon>
        <taxon>Brassica</taxon>
    </lineage>
</organism>
<protein>
    <submittedName>
        <fullName evidence="2">Uncharacterized protein</fullName>
    </submittedName>
</protein>
<feature type="compositionally biased region" description="Polar residues" evidence="1">
    <location>
        <begin position="1"/>
        <end position="19"/>
    </location>
</feature>
<proteinExistence type="predicted"/>
<accession>A0A8X7SJK1</accession>
<feature type="region of interest" description="Disordered" evidence="1">
    <location>
        <begin position="282"/>
        <end position="302"/>
    </location>
</feature>
<dbReference type="Proteomes" id="UP000886595">
    <property type="component" value="Unassembled WGS sequence"/>
</dbReference>
<name>A0A8X7SJK1_BRACI</name>
<feature type="region of interest" description="Disordered" evidence="1">
    <location>
        <begin position="1"/>
        <end position="55"/>
    </location>
</feature>
<feature type="region of interest" description="Disordered" evidence="1">
    <location>
        <begin position="438"/>
        <end position="472"/>
    </location>
</feature>
<dbReference type="EMBL" id="JAAMPC010000006">
    <property type="protein sequence ID" value="KAG2307522.1"/>
    <property type="molecule type" value="Genomic_DNA"/>
</dbReference>
<keyword evidence="3" id="KW-1185">Reference proteome</keyword>
<sequence>MDSQSQFTQGGRVTRSQSKPAKPPKLRNSRNTTKPPPRYAESSSSPQNSGEGISTSDAEFVETTNSPPYLLPERLFAPNLYPDKPRLNIYSKANVIGSIVKSLARTPKLQCLLESQFSPLFHLPVARCLNSAKLCDPFVPQKARTGPLPLAASEDEGGVGRMWRKLFEIEDLDVPFATGSDCSCGWTYCLWPQTSAFNGVICRNGRPQSTECGPSRPRRGVGKEPELSESGGISEEVKSWFRRELSAQLGVLREEIYGWTHPNEKISNNDSSREVAQPDNAYNLPNIAEGGSTPPPDELVLSKDPTAFESQSAVPTTSDAQEVRRKNDRCTDIEPLHCRCIEVYDRRTATECRMVTTVFLMCQERHKFPDVEEVPTAGLNLFETMGGYFVEEIEEVEETVEGGVVKEAEEVGQSENDSMAMVLYGKPTAYVLPSEVCHKSHNVGNPTPHPPIPEKKEASPTNSEDYKTPTRA</sequence>
<feature type="compositionally biased region" description="Polar residues" evidence="1">
    <location>
        <begin position="41"/>
        <end position="55"/>
    </location>
</feature>